<evidence type="ECO:0000256" key="5">
    <source>
        <dbReference type="ARBA" id="ARBA00023136"/>
    </source>
</evidence>
<dbReference type="InterPro" id="IPR035892">
    <property type="entry name" value="C2_domain_sf"/>
</dbReference>
<dbReference type="PANTHER" id="PTHR31425">
    <property type="entry name" value="PHOSPHORIBOSYLANTHRANILATE TRANSFERASE ISOFORM 1"/>
    <property type="match status" value="1"/>
</dbReference>
<keyword evidence="5 6" id="KW-0472">Membrane</keyword>
<feature type="domain" description="C2" evidence="7">
    <location>
        <begin position="5"/>
        <end position="118"/>
    </location>
</feature>
<reference evidence="8" key="1">
    <citation type="submission" date="2019-09" db="EMBL/GenBank/DDBJ databases">
        <title>Draft genome information of white flower Hibiscus syriacus.</title>
        <authorList>
            <person name="Kim Y.-M."/>
        </authorList>
    </citation>
    <scope>NUCLEOTIDE SEQUENCE [LARGE SCALE GENOMIC DNA]</scope>
    <source>
        <strain evidence="8">YM2019G1</strain>
    </source>
</reference>
<name>A0A6A3AM62_HIBSY</name>
<dbReference type="PROSITE" id="PS50004">
    <property type="entry name" value="C2"/>
    <property type="match status" value="2"/>
</dbReference>
<keyword evidence="9" id="KW-1185">Reference proteome</keyword>
<proteinExistence type="predicted"/>
<gene>
    <name evidence="8" type="ORF">F3Y22_tig00110418pilonHSYRG00069</name>
</gene>
<evidence type="ECO:0000256" key="1">
    <source>
        <dbReference type="ARBA" id="ARBA00004141"/>
    </source>
</evidence>
<dbReference type="EMBL" id="VEPZ02000979">
    <property type="protein sequence ID" value="KAE8705704.1"/>
    <property type="molecule type" value="Genomic_DNA"/>
</dbReference>
<evidence type="ECO:0000256" key="6">
    <source>
        <dbReference type="SAM" id="Phobius"/>
    </source>
</evidence>
<protein>
    <submittedName>
        <fullName evidence="8">ETHYLENE INSENSITIVE 3-like 3 protein-like</fullName>
    </submittedName>
</protein>
<comment type="caution">
    <text evidence="8">The sequence shown here is derived from an EMBL/GenBank/DDBJ whole genome shotgun (WGS) entry which is preliminary data.</text>
</comment>
<evidence type="ECO:0000256" key="3">
    <source>
        <dbReference type="ARBA" id="ARBA00022737"/>
    </source>
</evidence>
<evidence type="ECO:0000313" key="8">
    <source>
        <dbReference type="EMBL" id="KAE8705704.1"/>
    </source>
</evidence>
<dbReference type="SUPFAM" id="SSF49562">
    <property type="entry name" value="C2 domain (Calcium/lipid-binding domain, CaLB)"/>
    <property type="match status" value="2"/>
</dbReference>
<evidence type="ECO:0000259" key="7">
    <source>
        <dbReference type="PROSITE" id="PS50004"/>
    </source>
</evidence>
<dbReference type="Gene3D" id="2.60.40.150">
    <property type="entry name" value="C2 domain"/>
    <property type="match status" value="2"/>
</dbReference>
<dbReference type="Proteomes" id="UP000436088">
    <property type="component" value="Unassembled WGS sequence"/>
</dbReference>
<evidence type="ECO:0000256" key="2">
    <source>
        <dbReference type="ARBA" id="ARBA00022692"/>
    </source>
</evidence>
<keyword evidence="2 6" id="KW-0812">Transmembrane</keyword>
<dbReference type="Pfam" id="PF08372">
    <property type="entry name" value="PRT_C"/>
    <property type="match status" value="1"/>
</dbReference>
<accession>A0A6A3AM62</accession>
<organism evidence="8 9">
    <name type="scientific">Hibiscus syriacus</name>
    <name type="common">Rose of Sharon</name>
    <dbReference type="NCBI Taxonomy" id="106335"/>
    <lineage>
        <taxon>Eukaryota</taxon>
        <taxon>Viridiplantae</taxon>
        <taxon>Streptophyta</taxon>
        <taxon>Embryophyta</taxon>
        <taxon>Tracheophyta</taxon>
        <taxon>Spermatophyta</taxon>
        <taxon>Magnoliopsida</taxon>
        <taxon>eudicotyledons</taxon>
        <taxon>Gunneridae</taxon>
        <taxon>Pentapetalae</taxon>
        <taxon>rosids</taxon>
        <taxon>malvids</taxon>
        <taxon>Malvales</taxon>
        <taxon>Malvaceae</taxon>
        <taxon>Malvoideae</taxon>
        <taxon>Hibiscus</taxon>
    </lineage>
</organism>
<dbReference type="InterPro" id="IPR047259">
    <property type="entry name" value="QUIRKY-like"/>
</dbReference>
<sequence>MLAVWMGTQADEAFPDAWHSDVASVRPNAQDLVLSDKDRFPEVFVKAVPGNQALRTRISPSKTINPMWNEDFMFVVAEPFEEPLVLTVEDRANKDETLGKCMIPLQIVQRRSYHKPVKSQCSDLRPTAKQLWKPNIDILELGILSAHGLMSMKTKEGRGTTDAYCVAKYGQKWVRTRTIVDSFMPRRNEQYTWEVFDPCTVITIGVFDNRGSGRTKDVRIIVKKTGEVQLALESLRHQAMQIVSERLSRAEPPLRKEVVVYMLDVDSHMWNMRRNKENFFRIMAVLSGMIAVGNWFDQICNWKNPITTILIHIILIISVIYPELILPTVFLYLFLIGIWNYRWRPMHPPHMDTRLSHADAAHPDERDEEFDTFPTSRPTDIVRMRYDRLRSIAGSVQTVNG</sequence>
<dbReference type="PANTHER" id="PTHR31425:SF44">
    <property type="entry name" value="MULTIPLE C2 DOMAIN AND TRANSMEMBRANE REGION PROTEIN 5"/>
    <property type="match status" value="1"/>
</dbReference>
<feature type="domain" description="C2" evidence="7">
    <location>
        <begin position="120"/>
        <end position="247"/>
    </location>
</feature>
<dbReference type="AlphaFoldDB" id="A0A6A3AM62"/>
<keyword evidence="4 6" id="KW-1133">Transmembrane helix</keyword>
<keyword evidence="3" id="KW-0677">Repeat</keyword>
<dbReference type="SMART" id="SM00239">
    <property type="entry name" value="C2"/>
    <property type="match status" value="2"/>
</dbReference>
<dbReference type="GO" id="GO:0016020">
    <property type="term" value="C:membrane"/>
    <property type="evidence" value="ECO:0007669"/>
    <property type="project" value="UniProtKB-SubCell"/>
</dbReference>
<feature type="transmembrane region" description="Helical" evidence="6">
    <location>
        <begin position="308"/>
        <end position="341"/>
    </location>
</feature>
<comment type="subcellular location">
    <subcellularLocation>
        <location evidence="1">Membrane</location>
        <topology evidence="1">Multi-pass membrane protein</topology>
    </subcellularLocation>
</comment>
<evidence type="ECO:0000313" key="9">
    <source>
        <dbReference type="Proteomes" id="UP000436088"/>
    </source>
</evidence>
<evidence type="ECO:0000256" key="4">
    <source>
        <dbReference type="ARBA" id="ARBA00022989"/>
    </source>
</evidence>
<dbReference type="InterPro" id="IPR000008">
    <property type="entry name" value="C2_dom"/>
</dbReference>
<dbReference type="Pfam" id="PF00168">
    <property type="entry name" value="C2"/>
    <property type="match status" value="2"/>
</dbReference>
<dbReference type="InterPro" id="IPR013583">
    <property type="entry name" value="MCTP_C"/>
</dbReference>
<feature type="transmembrane region" description="Helical" evidence="6">
    <location>
        <begin position="279"/>
        <end position="296"/>
    </location>
</feature>